<dbReference type="EMBL" id="MU004237">
    <property type="protein sequence ID" value="KAF2667364.1"/>
    <property type="molecule type" value="Genomic_DNA"/>
</dbReference>
<dbReference type="Proteomes" id="UP000799302">
    <property type="component" value="Unassembled WGS sequence"/>
</dbReference>
<organism evidence="1 2">
    <name type="scientific">Microthyrium microscopicum</name>
    <dbReference type="NCBI Taxonomy" id="703497"/>
    <lineage>
        <taxon>Eukaryota</taxon>
        <taxon>Fungi</taxon>
        <taxon>Dikarya</taxon>
        <taxon>Ascomycota</taxon>
        <taxon>Pezizomycotina</taxon>
        <taxon>Dothideomycetes</taxon>
        <taxon>Dothideomycetes incertae sedis</taxon>
        <taxon>Microthyriales</taxon>
        <taxon>Microthyriaceae</taxon>
        <taxon>Microthyrium</taxon>
    </lineage>
</organism>
<evidence type="ECO:0000313" key="2">
    <source>
        <dbReference type="Proteomes" id="UP000799302"/>
    </source>
</evidence>
<keyword evidence="2" id="KW-1185">Reference proteome</keyword>
<protein>
    <submittedName>
        <fullName evidence="1">Uncharacterized protein</fullName>
    </submittedName>
</protein>
<evidence type="ECO:0000313" key="1">
    <source>
        <dbReference type="EMBL" id="KAF2667364.1"/>
    </source>
</evidence>
<dbReference type="AlphaFoldDB" id="A0A6A6U8Z5"/>
<sequence length="106" mass="11682">MLLHLSTFSSRASSYLAYPCLDSLGSVRLSFHQPPRFLIVSCSCLGVALAFQTPGVMLGTSCVLIFSFHHFTCSGADAPHLRSFRSRPRPISVVPRSLLRVLFDKP</sequence>
<gene>
    <name evidence="1" type="ORF">BT63DRAFT_290742</name>
</gene>
<name>A0A6A6U8Z5_9PEZI</name>
<reference evidence="1" key="1">
    <citation type="journal article" date="2020" name="Stud. Mycol.">
        <title>101 Dothideomycetes genomes: a test case for predicting lifestyles and emergence of pathogens.</title>
        <authorList>
            <person name="Haridas S."/>
            <person name="Albert R."/>
            <person name="Binder M."/>
            <person name="Bloem J."/>
            <person name="Labutti K."/>
            <person name="Salamov A."/>
            <person name="Andreopoulos B."/>
            <person name="Baker S."/>
            <person name="Barry K."/>
            <person name="Bills G."/>
            <person name="Bluhm B."/>
            <person name="Cannon C."/>
            <person name="Castanera R."/>
            <person name="Culley D."/>
            <person name="Daum C."/>
            <person name="Ezra D."/>
            <person name="Gonzalez J."/>
            <person name="Henrissat B."/>
            <person name="Kuo A."/>
            <person name="Liang C."/>
            <person name="Lipzen A."/>
            <person name="Lutzoni F."/>
            <person name="Magnuson J."/>
            <person name="Mondo S."/>
            <person name="Nolan M."/>
            <person name="Ohm R."/>
            <person name="Pangilinan J."/>
            <person name="Park H.-J."/>
            <person name="Ramirez L."/>
            <person name="Alfaro M."/>
            <person name="Sun H."/>
            <person name="Tritt A."/>
            <person name="Yoshinaga Y."/>
            <person name="Zwiers L.-H."/>
            <person name="Turgeon B."/>
            <person name="Goodwin S."/>
            <person name="Spatafora J."/>
            <person name="Crous P."/>
            <person name="Grigoriev I."/>
        </authorList>
    </citation>
    <scope>NUCLEOTIDE SEQUENCE</scope>
    <source>
        <strain evidence="1">CBS 115976</strain>
    </source>
</reference>
<accession>A0A6A6U8Z5</accession>
<proteinExistence type="predicted"/>